<comment type="subcellular location">
    <subcellularLocation>
        <location evidence="1">Cytoplasm</location>
        <location evidence="1">Cytosol</location>
    </subcellularLocation>
</comment>
<feature type="binding site" evidence="14">
    <location>
        <begin position="135"/>
        <end position="136"/>
    </location>
    <ligand>
        <name>ATP</name>
        <dbReference type="ChEBI" id="CHEBI:30616"/>
    </ligand>
</feature>
<sequence length="427" mass="47243">MDDLLLSDYRRYGRQMIIDGFGLPDENMAGQLKLYKAAVVIVGAGGLGCPSLQYLAAAGVGRIGVIDHDTVEMSNLQRQILHTEHTVGMYKTESAAQVVKKLNSRVGVETINEPLLPTNATRLLESYDIILDCTDNAPARYLLNDTAVRLGKPLVSGAAQRYYGQVCTYNLGEEGLCYRCLFPNPPRLRETCEETGILGAVAGIIGTLQALEAIKIITGLHVTSSDMKPQLLTFSVIRSPAFYSLPLAPRNPSCPSCGKEGESIGEIRDIDYVQFCGGPTPDWEREGMVNPGREYRITVKDLKNRLDRNPTADIIDVRSETQFGICHLPKSRNLNQDVPLDKFKSEPGNYLPEGENVEIYFICRLGNDSQIAANALRGYASSTKNAKYVIKDIIGGLKAWSRDIDKCFPVYQKNYPIVGKTWLQERV</sequence>
<dbReference type="InterPro" id="IPR000594">
    <property type="entry name" value="ThiF_NAD_FAD-bd"/>
</dbReference>
<keyword evidence="6 14" id="KW-0479">Metal-binding</keyword>
<evidence type="ECO:0000256" key="13">
    <source>
        <dbReference type="ARBA" id="ARBA00023295"/>
    </source>
</evidence>
<dbReference type="SUPFAM" id="SSF69572">
    <property type="entry name" value="Activating enzymes of the ubiquitin-like proteins"/>
    <property type="match status" value="1"/>
</dbReference>
<dbReference type="FunFam" id="3.40.50.720:FF:000033">
    <property type="entry name" value="Adenylyltransferase and sulfurtransferase MOCS3"/>
    <property type="match status" value="1"/>
</dbReference>
<feature type="binding site" evidence="14">
    <location>
        <position position="180"/>
    </location>
    <ligand>
        <name>Zn(2+)</name>
        <dbReference type="ChEBI" id="CHEBI:29105"/>
    </ligand>
</feature>
<dbReference type="Pfam" id="PF00899">
    <property type="entry name" value="ThiF"/>
    <property type="match status" value="1"/>
</dbReference>
<comment type="pathway">
    <text evidence="14">tRNA modification; 5-methoxycarbonylmethyl-2-thiouridine-tRNA biosynthesis.</text>
</comment>
<feature type="binding site" evidence="14">
    <location>
        <position position="91"/>
    </location>
    <ligand>
        <name>ATP</name>
        <dbReference type="ChEBI" id="CHEBI:30616"/>
    </ligand>
</feature>
<dbReference type="InterPro" id="IPR036873">
    <property type="entry name" value="Rhodanese-like_dom_sf"/>
</dbReference>
<dbReference type="InterPro" id="IPR018087">
    <property type="entry name" value="Glyco_hydro_5_CS"/>
</dbReference>
<keyword evidence="13" id="KW-0326">Glycosidase</keyword>
<organism evidence="16 17">
    <name type="scientific">Clathrus columnatus</name>
    <dbReference type="NCBI Taxonomy" id="1419009"/>
    <lineage>
        <taxon>Eukaryota</taxon>
        <taxon>Fungi</taxon>
        <taxon>Dikarya</taxon>
        <taxon>Basidiomycota</taxon>
        <taxon>Agaricomycotina</taxon>
        <taxon>Agaricomycetes</taxon>
        <taxon>Phallomycetidae</taxon>
        <taxon>Phallales</taxon>
        <taxon>Clathraceae</taxon>
        <taxon>Clathrus</taxon>
    </lineage>
</organism>
<dbReference type="SMART" id="SM00450">
    <property type="entry name" value="RHOD"/>
    <property type="match status" value="1"/>
</dbReference>
<comment type="caution">
    <text evidence="16">The sequence shown here is derived from an EMBL/GenBank/DDBJ whole genome shotgun (WGS) entry which is preliminary data.</text>
</comment>
<evidence type="ECO:0000256" key="9">
    <source>
        <dbReference type="ARBA" id="ARBA00022801"/>
    </source>
</evidence>
<feature type="active site" description="Glycyl thioester intermediate; for adenylyltransferase activity" evidence="14">
    <location>
        <position position="192"/>
    </location>
</feature>
<dbReference type="InterPro" id="IPR001763">
    <property type="entry name" value="Rhodanese-like_dom"/>
</dbReference>
<dbReference type="InterPro" id="IPR028885">
    <property type="entry name" value="MOCS3/Uba4"/>
</dbReference>
<keyword evidence="7 14" id="KW-0547">Nucleotide-binding</keyword>
<dbReference type="PANTHER" id="PTHR10953:SF102">
    <property type="entry name" value="ADENYLYLTRANSFERASE AND SULFURTRANSFERASE MOCS3"/>
    <property type="match status" value="1"/>
</dbReference>
<feature type="binding site" evidence="14">
    <location>
        <begin position="74"/>
        <end position="78"/>
    </location>
    <ligand>
        <name>ATP</name>
        <dbReference type="ChEBI" id="CHEBI:30616"/>
    </ligand>
</feature>
<keyword evidence="3 14" id="KW-0808">Transferase</keyword>
<feature type="binding site" evidence="14">
    <location>
        <position position="177"/>
    </location>
    <ligand>
        <name>Zn(2+)</name>
        <dbReference type="ChEBI" id="CHEBI:29105"/>
    </ligand>
</feature>
<dbReference type="GO" id="GO:0032447">
    <property type="term" value="P:protein urmylation"/>
    <property type="evidence" value="ECO:0007669"/>
    <property type="project" value="TreeGrafter"/>
</dbReference>
<dbReference type="GO" id="GO:0002143">
    <property type="term" value="P:tRNA wobble position uridine thiolation"/>
    <property type="evidence" value="ECO:0007669"/>
    <property type="project" value="InterPro"/>
</dbReference>
<dbReference type="GO" id="GO:0004792">
    <property type="term" value="F:thiosulfate-cyanide sulfurtransferase activity"/>
    <property type="evidence" value="ECO:0007669"/>
    <property type="project" value="TreeGrafter"/>
</dbReference>
<evidence type="ECO:0000256" key="1">
    <source>
        <dbReference type="ARBA" id="ARBA00004514"/>
    </source>
</evidence>
<name>A0AAV5ADE5_9AGAM</name>
<dbReference type="AlphaFoldDB" id="A0AAV5ADE5"/>
<dbReference type="HAMAP" id="MF_03049">
    <property type="entry name" value="MOCS3_Uba4"/>
    <property type="match status" value="1"/>
</dbReference>
<dbReference type="GO" id="GO:0005975">
    <property type="term" value="P:carbohydrate metabolic process"/>
    <property type="evidence" value="ECO:0007669"/>
    <property type="project" value="InterPro"/>
</dbReference>
<feature type="binding site" evidence="14">
    <location>
        <position position="257"/>
    </location>
    <ligand>
        <name>Zn(2+)</name>
        <dbReference type="ChEBI" id="CHEBI:29105"/>
    </ligand>
</feature>
<evidence type="ECO:0000256" key="12">
    <source>
        <dbReference type="ARBA" id="ARBA00023268"/>
    </source>
</evidence>
<evidence type="ECO:0000313" key="17">
    <source>
        <dbReference type="Proteomes" id="UP001050691"/>
    </source>
</evidence>
<dbReference type="GO" id="GO:0042292">
    <property type="term" value="F:URM1 activating enzyme activity"/>
    <property type="evidence" value="ECO:0007669"/>
    <property type="project" value="TreeGrafter"/>
</dbReference>
<proteinExistence type="inferred from homology"/>
<comment type="similarity">
    <text evidence="14">In the N-terminal section; belongs to the HesA/MoeB/ThiF family. UBA4 subfamily.</text>
</comment>
<dbReference type="PROSITE" id="PS00659">
    <property type="entry name" value="GLYCOSYL_HYDROL_F5"/>
    <property type="match status" value="1"/>
</dbReference>
<dbReference type="Proteomes" id="UP001050691">
    <property type="component" value="Unassembled WGS sequence"/>
</dbReference>
<dbReference type="Gene3D" id="3.40.50.720">
    <property type="entry name" value="NAD(P)-binding Rossmann-like Domain"/>
    <property type="match status" value="1"/>
</dbReference>
<evidence type="ECO:0000256" key="8">
    <source>
        <dbReference type="ARBA" id="ARBA00022786"/>
    </source>
</evidence>
<gene>
    <name evidence="14" type="primary">UBA4</name>
    <name evidence="16" type="ORF">Clacol_005960</name>
</gene>
<protein>
    <recommendedName>
        <fullName evidence="15">Rhodanese domain-containing protein</fullName>
    </recommendedName>
</protein>
<evidence type="ECO:0000256" key="11">
    <source>
        <dbReference type="ARBA" id="ARBA00022840"/>
    </source>
</evidence>
<evidence type="ECO:0000259" key="15">
    <source>
        <dbReference type="PROSITE" id="PS50206"/>
    </source>
</evidence>
<dbReference type="PANTHER" id="PTHR10953">
    <property type="entry name" value="UBIQUITIN-ACTIVATING ENZYME E1"/>
    <property type="match status" value="1"/>
</dbReference>
<keyword evidence="12 14" id="KW-0511">Multifunctional enzyme</keyword>
<evidence type="ECO:0000256" key="4">
    <source>
        <dbReference type="ARBA" id="ARBA00022694"/>
    </source>
</evidence>
<dbReference type="InterPro" id="IPR035985">
    <property type="entry name" value="Ubiquitin-activating_enz"/>
</dbReference>
<dbReference type="GO" id="GO:0046872">
    <property type="term" value="F:metal ion binding"/>
    <property type="evidence" value="ECO:0007669"/>
    <property type="project" value="UniProtKB-KW"/>
</dbReference>
<reference evidence="16" key="1">
    <citation type="submission" date="2021-10" db="EMBL/GenBank/DDBJ databases">
        <title>De novo Genome Assembly of Clathrus columnatus (Basidiomycota, Fungi) Using Illumina and Nanopore Sequence Data.</title>
        <authorList>
            <person name="Ogiso-Tanaka E."/>
            <person name="Itagaki H."/>
            <person name="Hosoya T."/>
            <person name="Hosaka K."/>
        </authorList>
    </citation>
    <scope>NUCLEOTIDE SEQUENCE</scope>
    <source>
        <strain evidence="16">MO-923</strain>
    </source>
</reference>
<feature type="active site" description="Cysteine persulfide intermediate; for sulfurtransferase activity" evidence="14">
    <location>
        <position position="363"/>
    </location>
</feature>
<keyword evidence="9" id="KW-0378">Hydrolase</keyword>
<evidence type="ECO:0000313" key="16">
    <source>
        <dbReference type="EMBL" id="GJJ11722.1"/>
    </source>
</evidence>
<dbReference type="Pfam" id="PF00581">
    <property type="entry name" value="Rhodanese"/>
    <property type="match status" value="1"/>
</dbReference>
<accession>A0AAV5ADE5</accession>
<evidence type="ECO:0000256" key="2">
    <source>
        <dbReference type="ARBA" id="ARBA00022490"/>
    </source>
</evidence>
<evidence type="ECO:0000256" key="5">
    <source>
        <dbReference type="ARBA" id="ARBA00022695"/>
    </source>
</evidence>
<dbReference type="CDD" id="cd00757">
    <property type="entry name" value="ThiF_MoeB_HesA_family"/>
    <property type="match status" value="1"/>
</dbReference>
<keyword evidence="5" id="KW-0548">Nucleotidyltransferase</keyword>
<keyword evidence="17" id="KW-1185">Reference proteome</keyword>
<evidence type="ECO:0000256" key="14">
    <source>
        <dbReference type="HAMAP-Rule" id="MF_03049"/>
    </source>
</evidence>
<keyword evidence="11 14" id="KW-0067">ATP-binding</keyword>
<dbReference type="GO" id="GO:0004553">
    <property type="term" value="F:hydrolase activity, hydrolyzing O-glycosyl compounds"/>
    <property type="evidence" value="ECO:0007669"/>
    <property type="project" value="InterPro"/>
</dbReference>
<keyword evidence="10 14" id="KW-0862">Zinc</keyword>
<keyword evidence="4 14" id="KW-0819">tRNA processing</keyword>
<dbReference type="EMBL" id="BPWL01000007">
    <property type="protein sequence ID" value="GJJ11722.1"/>
    <property type="molecule type" value="Genomic_DNA"/>
</dbReference>
<feature type="binding site" evidence="14">
    <location>
        <position position="254"/>
    </location>
    <ligand>
        <name>Zn(2+)</name>
        <dbReference type="ChEBI" id="CHEBI:29105"/>
    </ligand>
</feature>
<keyword evidence="2 14" id="KW-0963">Cytoplasm</keyword>
<dbReference type="GO" id="GO:0070566">
    <property type="term" value="F:adenylyltransferase activity"/>
    <property type="evidence" value="ECO:0007669"/>
    <property type="project" value="InterPro"/>
</dbReference>
<dbReference type="GO" id="GO:0005524">
    <property type="term" value="F:ATP binding"/>
    <property type="evidence" value="ECO:0007669"/>
    <property type="project" value="UniProtKB-KW"/>
</dbReference>
<evidence type="ECO:0000256" key="6">
    <source>
        <dbReference type="ARBA" id="ARBA00022723"/>
    </source>
</evidence>
<dbReference type="Gene3D" id="3.40.250.10">
    <property type="entry name" value="Rhodanese-like domain"/>
    <property type="match status" value="1"/>
</dbReference>
<feature type="binding site" evidence="14">
    <location>
        <position position="67"/>
    </location>
    <ligand>
        <name>ATP</name>
        <dbReference type="ChEBI" id="CHEBI:30616"/>
    </ligand>
</feature>
<dbReference type="InterPro" id="IPR045886">
    <property type="entry name" value="ThiF/MoeB/HesA"/>
</dbReference>
<evidence type="ECO:0000256" key="7">
    <source>
        <dbReference type="ARBA" id="ARBA00022741"/>
    </source>
</evidence>
<dbReference type="PROSITE" id="PS50206">
    <property type="entry name" value="RHODANESE_3"/>
    <property type="match status" value="1"/>
</dbReference>
<feature type="binding site" evidence="14">
    <location>
        <position position="46"/>
    </location>
    <ligand>
        <name>ATP</name>
        <dbReference type="ChEBI" id="CHEBI:30616"/>
    </ligand>
</feature>
<keyword evidence="8" id="KW-0833">Ubl conjugation pathway</keyword>
<dbReference type="GO" id="GO:0005829">
    <property type="term" value="C:cytosol"/>
    <property type="evidence" value="ECO:0007669"/>
    <property type="project" value="UniProtKB-SubCell"/>
</dbReference>
<comment type="cofactor">
    <cofactor evidence="14">
        <name>Zn(2+)</name>
        <dbReference type="ChEBI" id="CHEBI:29105"/>
    </cofactor>
    <text evidence="14">Binds 1 zinc ion per subunit.</text>
</comment>
<evidence type="ECO:0000256" key="3">
    <source>
        <dbReference type="ARBA" id="ARBA00022679"/>
    </source>
</evidence>
<evidence type="ECO:0000256" key="10">
    <source>
        <dbReference type="ARBA" id="ARBA00022833"/>
    </source>
</evidence>
<feature type="domain" description="Rhodanese" evidence="15">
    <location>
        <begin position="308"/>
        <end position="409"/>
    </location>
</feature>